<accession>A0AA39VPN7</accession>
<reference evidence="1" key="2">
    <citation type="submission" date="2023-06" db="EMBL/GenBank/DDBJ databases">
        <authorList>
            <person name="Swenson N.G."/>
            <person name="Wegrzyn J.L."/>
            <person name="Mcevoy S.L."/>
        </authorList>
    </citation>
    <scope>NUCLEOTIDE SEQUENCE</scope>
    <source>
        <strain evidence="1">NS2018</strain>
        <tissue evidence="1">Leaf</tissue>
    </source>
</reference>
<gene>
    <name evidence="1" type="ORF">LWI29_032851</name>
</gene>
<dbReference type="Proteomes" id="UP001168877">
    <property type="component" value="Unassembled WGS sequence"/>
</dbReference>
<name>A0AA39VPN7_ACESA</name>
<protein>
    <submittedName>
        <fullName evidence="1">Uncharacterized protein</fullName>
    </submittedName>
</protein>
<dbReference type="AlphaFoldDB" id="A0AA39VPN7"/>
<comment type="caution">
    <text evidence="1">The sequence shown here is derived from an EMBL/GenBank/DDBJ whole genome shotgun (WGS) entry which is preliminary data.</text>
</comment>
<evidence type="ECO:0000313" key="2">
    <source>
        <dbReference type="Proteomes" id="UP001168877"/>
    </source>
</evidence>
<evidence type="ECO:0000313" key="1">
    <source>
        <dbReference type="EMBL" id="KAK0588012.1"/>
    </source>
</evidence>
<reference evidence="1" key="1">
    <citation type="journal article" date="2022" name="Plant J.">
        <title>Strategies of tolerance reflected in two North American maple genomes.</title>
        <authorList>
            <person name="McEvoy S.L."/>
            <person name="Sezen U.U."/>
            <person name="Trouern-Trend A."/>
            <person name="McMahon S.M."/>
            <person name="Schaberg P.G."/>
            <person name="Yang J."/>
            <person name="Wegrzyn J.L."/>
            <person name="Swenson N.G."/>
        </authorList>
    </citation>
    <scope>NUCLEOTIDE SEQUENCE</scope>
    <source>
        <strain evidence="1">NS2018</strain>
    </source>
</reference>
<keyword evidence="2" id="KW-1185">Reference proteome</keyword>
<organism evidence="1 2">
    <name type="scientific">Acer saccharum</name>
    <name type="common">Sugar maple</name>
    <dbReference type="NCBI Taxonomy" id="4024"/>
    <lineage>
        <taxon>Eukaryota</taxon>
        <taxon>Viridiplantae</taxon>
        <taxon>Streptophyta</taxon>
        <taxon>Embryophyta</taxon>
        <taxon>Tracheophyta</taxon>
        <taxon>Spermatophyta</taxon>
        <taxon>Magnoliopsida</taxon>
        <taxon>eudicotyledons</taxon>
        <taxon>Gunneridae</taxon>
        <taxon>Pentapetalae</taxon>
        <taxon>rosids</taxon>
        <taxon>malvids</taxon>
        <taxon>Sapindales</taxon>
        <taxon>Sapindaceae</taxon>
        <taxon>Hippocastanoideae</taxon>
        <taxon>Acereae</taxon>
        <taxon>Acer</taxon>
    </lineage>
</organism>
<proteinExistence type="predicted"/>
<sequence length="167" mass="19092">MEHNEGVVVDEEDDYYFDDPRRTAGELIWRLRSSFRESDFEKVVSILTARENTLKEEIDSWKRANQRLKNLELGKRKADSEVKKWRTMYCLVDSRISKLEAEAEELKSGEPIVRVSGENAAGETEILDTDEIKGSGRTLTRCVVEIIDSDDEFARGNLSGNELTSQS</sequence>
<dbReference type="EMBL" id="JAUESC010000382">
    <property type="protein sequence ID" value="KAK0588012.1"/>
    <property type="molecule type" value="Genomic_DNA"/>
</dbReference>